<evidence type="ECO:0000313" key="2">
    <source>
        <dbReference type="Proteomes" id="UP000054321"/>
    </source>
</evidence>
<proteinExistence type="predicted"/>
<dbReference type="Proteomes" id="UP000054321">
    <property type="component" value="Unassembled WGS sequence"/>
</dbReference>
<reference evidence="2" key="2">
    <citation type="submission" date="2015-01" db="EMBL/GenBank/DDBJ databases">
        <title>Evolutionary Origins and Diversification of the Mycorrhizal Mutualists.</title>
        <authorList>
            <consortium name="DOE Joint Genome Institute"/>
            <consortium name="Mycorrhizal Genomics Consortium"/>
            <person name="Kohler A."/>
            <person name="Kuo A."/>
            <person name="Nagy L.G."/>
            <person name="Floudas D."/>
            <person name="Copeland A."/>
            <person name="Barry K.W."/>
            <person name="Cichocki N."/>
            <person name="Veneault-Fourrey C."/>
            <person name="LaButti K."/>
            <person name="Lindquist E.A."/>
            <person name="Lipzen A."/>
            <person name="Lundell T."/>
            <person name="Morin E."/>
            <person name="Murat C."/>
            <person name="Riley R."/>
            <person name="Ohm R."/>
            <person name="Sun H."/>
            <person name="Tunlid A."/>
            <person name="Henrissat B."/>
            <person name="Grigoriev I.V."/>
            <person name="Hibbett D.S."/>
            <person name="Martin F."/>
        </authorList>
    </citation>
    <scope>NUCLEOTIDE SEQUENCE [LARGE SCALE GENOMIC DNA]</scope>
    <source>
        <strain evidence="2">Zn</strain>
    </source>
</reference>
<accession>A0A0C3D3Z8</accession>
<organism evidence="1 2">
    <name type="scientific">Oidiodendron maius (strain Zn)</name>
    <dbReference type="NCBI Taxonomy" id="913774"/>
    <lineage>
        <taxon>Eukaryota</taxon>
        <taxon>Fungi</taxon>
        <taxon>Dikarya</taxon>
        <taxon>Ascomycota</taxon>
        <taxon>Pezizomycotina</taxon>
        <taxon>Leotiomycetes</taxon>
        <taxon>Leotiomycetes incertae sedis</taxon>
        <taxon>Myxotrichaceae</taxon>
        <taxon>Oidiodendron</taxon>
    </lineage>
</organism>
<dbReference type="InParanoid" id="A0A0C3D3Z8"/>
<name>A0A0C3D3Z8_OIDMZ</name>
<reference evidence="1 2" key="1">
    <citation type="submission" date="2014-04" db="EMBL/GenBank/DDBJ databases">
        <authorList>
            <consortium name="DOE Joint Genome Institute"/>
            <person name="Kuo A."/>
            <person name="Martino E."/>
            <person name="Perotto S."/>
            <person name="Kohler A."/>
            <person name="Nagy L.G."/>
            <person name="Floudas D."/>
            <person name="Copeland A."/>
            <person name="Barry K.W."/>
            <person name="Cichocki N."/>
            <person name="Veneault-Fourrey C."/>
            <person name="LaButti K."/>
            <person name="Lindquist E.A."/>
            <person name="Lipzen A."/>
            <person name="Lundell T."/>
            <person name="Morin E."/>
            <person name="Murat C."/>
            <person name="Sun H."/>
            <person name="Tunlid A."/>
            <person name="Henrissat B."/>
            <person name="Grigoriev I.V."/>
            <person name="Hibbett D.S."/>
            <person name="Martin F."/>
            <person name="Nordberg H.P."/>
            <person name="Cantor M.N."/>
            <person name="Hua S.X."/>
        </authorList>
    </citation>
    <scope>NUCLEOTIDE SEQUENCE [LARGE SCALE GENOMIC DNA]</scope>
    <source>
        <strain evidence="1 2">Zn</strain>
    </source>
</reference>
<keyword evidence="2" id="KW-1185">Reference proteome</keyword>
<dbReference type="EMBL" id="KN832883">
    <property type="protein sequence ID" value="KIM96642.1"/>
    <property type="molecule type" value="Genomic_DNA"/>
</dbReference>
<dbReference type="AlphaFoldDB" id="A0A0C3D3Z8"/>
<evidence type="ECO:0000313" key="1">
    <source>
        <dbReference type="EMBL" id="KIM96642.1"/>
    </source>
</evidence>
<protein>
    <submittedName>
        <fullName evidence="1">Uncharacterized protein</fullName>
    </submittedName>
</protein>
<gene>
    <name evidence="1" type="ORF">OIDMADRAFT_32580</name>
</gene>
<dbReference type="HOGENOM" id="CLU_2292469_0_0_1"/>
<sequence length="101" mass="10636">MPEIFSGNLLQFTLLVYPTQKNLVPSEQFLGVTAAAVAIDCASLAKLAAAAVRLGSSLNTIDWASLARLTAADVKVGIWLSSDFTMPLPTSTRGPVIFGNL</sequence>